<gene>
    <name evidence="1" type="ORF">QQX98_011584</name>
</gene>
<sequence length="126" mass="14512">MHTVQLLHLRATGSTTPIGARVSKLLDPDTLDVPGRSFLKLYDRRHSKQSRSDWHTVDWTPDVERQLIDFSRSGEAQRFLKKWREDPDFDDDDDSWGIAEKEAGLSENMQELSKPKPMCTTAFHEG</sequence>
<accession>A0ABR1GLI9</accession>
<dbReference type="Proteomes" id="UP001498476">
    <property type="component" value="Unassembled WGS sequence"/>
</dbReference>
<name>A0ABR1GLI9_9HYPO</name>
<evidence type="ECO:0000313" key="2">
    <source>
        <dbReference type="Proteomes" id="UP001498476"/>
    </source>
</evidence>
<keyword evidence="2" id="KW-1185">Reference proteome</keyword>
<reference evidence="1 2" key="1">
    <citation type="journal article" date="2025" name="Microbiol. Resour. Announc.">
        <title>Draft genome sequences for Neonectria magnoliae and Neonectria punicea, canker pathogens of Liriodendron tulipifera and Acer saccharum in West Virginia.</title>
        <authorList>
            <person name="Petronek H.M."/>
            <person name="Kasson M.T."/>
            <person name="Metheny A.M."/>
            <person name="Stauder C.M."/>
            <person name="Lovett B."/>
            <person name="Lynch S.C."/>
            <person name="Garnas J.R."/>
            <person name="Kasson L.R."/>
            <person name="Stajich J.E."/>
        </authorList>
    </citation>
    <scope>NUCLEOTIDE SEQUENCE [LARGE SCALE GENOMIC DNA]</scope>
    <source>
        <strain evidence="1 2">NRRL 64653</strain>
    </source>
</reference>
<protein>
    <submittedName>
        <fullName evidence="1">Uncharacterized protein</fullName>
    </submittedName>
</protein>
<evidence type="ECO:0000313" key="1">
    <source>
        <dbReference type="EMBL" id="KAK7402675.1"/>
    </source>
</evidence>
<organism evidence="1 2">
    <name type="scientific">Neonectria punicea</name>
    <dbReference type="NCBI Taxonomy" id="979145"/>
    <lineage>
        <taxon>Eukaryota</taxon>
        <taxon>Fungi</taxon>
        <taxon>Dikarya</taxon>
        <taxon>Ascomycota</taxon>
        <taxon>Pezizomycotina</taxon>
        <taxon>Sordariomycetes</taxon>
        <taxon>Hypocreomycetidae</taxon>
        <taxon>Hypocreales</taxon>
        <taxon>Nectriaceae</taxon>
        <taxon>Neonectria</taxon>
    </lineage>
</organism>
<comment type="caution">
    <text evidence="1">The sequence shown here is derived from an EMBL/GenBank/DDBJ whole genome shotgun (WGS) entry which is preliminary data.</text>
</comment>
<proteinExistence type="predicted"/>
<dbReference type="EMBL" id="JAZAVJ010000289">
    <property type="protein sequence ID" value="KAK7402675.1"/>
    <property type="molecule type" value="Genomic_DNA"/>
</dbReference>